<dbReference type="Gene3D" id="3.60.40.10">
    <property type="entry name" value="PPM-type phosphatase domain"/>
    <property type="match status" value="1"/>
</dbReference>
<gene>
    <name evidence="2" type="ORF">B5G02_09685</name>
</gene>
<sequence length="295" mass="32364">MMQRFVYHARGIDHIETGDPCQDAFLSARCGDATVFGVSDGVGSRKHSELGSRAAVASAVLYVSNHLEPGMADADIRDVIRAGFAVAYHTVCGTARRTNEPARELDATLCVGVWDGRRLSWGQAGDSGMVAALASGEYVQVTHQQHDDGGGMIPLRFGPDTWEFGTVEGDVAAVLAATDGLLERLCPALLRETGQPVYTALVRELLHRTETDAKARRSANRRLRELIRHDPRMYTVDDATLVMLYDPERPPALLADAYYEEPDWEALRADVARRIQREWAAITSGYKHADVKGVS</sequence>
<dbReference type="InterPro" id="IPR036457">
    <property type="entry name" value="PPM-type-like_dom_sf"/>
</dbReference>
<dbReference type="AlphaFoldDB" id="A0A1Y3XQJ1"/>
<dbReference type="InterPro" id="IPR001932">
    <property type="entry name" value="PPM-type_phosphatase-like_dom"/>
</dbReference>
<evidence type="ECO:0000259" key="1">
    <source>
        <dbReference type="PROSITE" id="PS51746"/>
    </source>
</evidence>
<organism evidence="2 3">
    <name type="scientific">[Collinsella] massiliensis</name>
    <dbReference type="NCBI Taxonomy" id="1232426"/>
    <lineage>
        <taxon>Bacteria</taxon>
        <taxon>Bacillati</taxon>
        <taxon>Actinomycetota</taxon>
        <taxon>Coriobacteriia</taxon>
        <taxon>Coriobacteriales</taxon>
        <taxon>Coriobacteriaceae</taxon>
        <taxon>Enorma</taxon>
    </lineage>
</organism>
<evidence type="ECO:0000313" key="2">
    <source>
        <dbReference type="EMBL" id="OUN84370.1"/>
    </source>
</evidence>
<dbReference type="SUPFAM" id="SSF81606">
    <property type="entry name" value="PP2C-like"/>
    <property type="match status" value="1"/>
</dbReference>
<keyword evidence="3" id="KW-1185">Reference proteome</keyword>
<evidence type="ECO:0000313" key="3">
    <source>
        <dbReference type="Proteomes" id="UP000195781"/>
    </source>
</evidence>
<dbReference type="EMBL" id="NFIE01000031">
    <property type="protein sequence ID" value="OUN84370.1"/>
    <property type="molecule type" value="Genomic_DNA"/>
</dbReference>
<dbReference type="RefSeq" id="WP_094336066.1">
    <property type="nucleotide sequence ID" value="NZ_NFIE01000031.1"/>
</dbReference>
<proteinExistence type="predicted"/>
<reference evidence="3" key="1">
    <citation type="submission" date="2017-04" db="EMBL/GenBank/DDBJ databases">
        <title>Function of individual gut microbiota members based on whole genome sequencing of pure cultures obtained from chicken caecum.</title>
        <authorList>
            <person name="Medvecky M."/>
            <person name="Cejkova D."/>
            <person name="Polansky O."/>
            <person name="Karasova D."/>
            <person name="Kubasova T."/>
            <person name="Cizek A."/>
            <person name="Rychlik I."/>
        </authorList>
    </citation>
    <scope>NUCLEOTIDE SEQUENCE [LARGE SCALE GENOMIC DNA]</scope>
    <source>
        <strain evidence="3">An5</strain>
    </source>
</reference>
<dbReference type="Pfam" id="PF13672">
    <property type="entry name" value="PP2C_2"/>
    <property type="match status" value="1"/>
</dbReference>
<dbReference type="OrthoDB" id="9801841at2"/>
<comment type="caution">
    <text evidence="2">The sequence shown here is derived from an EMBL/GenBank/DDBJ whole genome shotgun (WGS) entry which is preliminary data.</text>
</comment>
<dbReference type="PROSITE" id="PS51746">
    <property type="entry name" value="PPM_2"/>
    <property type="match status" value="1"/>
</dbReference>
<dbReference type="Proteomes" id="UP000195781">
    <property type="component" value="Unassembled WGS sequence"/>
</dbReference>
<name>A0A1Y3XQJ1_9ACTN</name>
<feature type="domain" description="PPM-type phosphatase" evidence="1">
    <location>
        <begin position="6"/>
        <end position="246"/>
    </location>
</feature>
<protein>
    <recommendedName>
        <fullName evidence="1">PPM-type phosphatase domain-containing protein</fullName>
    </recommendedName>
</protein>
<accession>A0A1Y3XQJ1</accession>